<evidence type="ECO:0000313" key="2">
    <source>
        <dbReference type="EnsemblMetazoa" id="HelroP171315"/>
    </source>
</evidence>
<dbReference type="HOGENOM" id="CLU_2006354_0_0_1"/>
<proteinExistence type="predicted"/>
<name>T1F435_HELRO</name>
<reference evidence="2" key="3">
    <citation type="submission" date="2015-06" db="UniProtKB">
        <authorList>
            <consortium name="EnsemblMetazoa"/>
        </authorList>
    </citation>
    <scope>IDENTIFICATION</scope>
</reference>
<dbReference type="EMBL" id="AMQM01003847">
    <property type="status" value="NOT_ANNOTATED_CDS"/>
    <property type="molecule type" value="Genomic_DNA"/>
</dbReference>
<dbReference type="InParanoid" id="T1F435"/>
<evidence type="ECO:0000313" key="1">
    <source>
        <dbReference type="EMBL" id="ESO05657.1"/>
    </source>
</evidence>
<dbReference type="Proteomes" id="UP000015101">
    <property type="component" value="Unassembled WGS sequence"/>
</dbReference>
<dbReference type="AlphaFoldDB" id="T1F435"/>
<gene>
    <name evidence="2" type="primary">20203584</name>
    <name evidence="1" type="ORF">HELRODRAFT_171315</name>
</gene>
<dbReference type="RefSeq" id="XP_009016290.1">
    <property type="nucleotide sequence ID" value="XM_009018042.1"/>
</dbReference>
<sequence>MKIRQVEAFAVFDPLPSQTLKLWIPSNSLVPRQTLFSSIKFLNFGPPSNFGTYVKLWYLRQTFSFVKLWTPSNFGTYVKLWYLRQTLVPTSNFGTYVKLWYLRQTLVPTSNLGLPSNFGFLVKL</sequence>
<dbReference type="CTD" id="20203584"/>
<accession>T1F435</accession>
<reference evidence="1 3" key="2">
    <citation type="journal article" date="2013" name="Nature">
        <title>Insights into bilaterian evolution from three spiralian genomes.</title>
        <authorList>
            <person name="Simakov O."/>
            <person name="Marletaz F."/>
            <person name="Cho S.J."/>
            <person name="Edsinger-Gonzales E."/>
            <person name="Havlak P."/>
            <person name="Hellsten U."/>
            <person name="Kuo D.H."/>
            <person name="Larsson T."/>
            <person name="Lv J."/>
            <person name="Arendt D."/>
            <person name="Savage R."/>
            <person name="Osoegawa K."/>
            <person name="de Jong P."/>
            <person name="Grimwood J."/>
            <person name="Chapman J.A."/>
            <person name="Shapiro H."/>
            <person name="Aerts A."/>
            <person name="Otillar R.P."/>
            <person name="Terry A.Y."/>
            <person name="Boore J.L."/>
            <person name="Grigoriev I.V."/>
            <person name="Lindberg D.R."/>
            <person name="Seaver E.C."/>
            <person name="Weisblat D.A."/>
            <person name="Putnam N.H."/>
            <person name="Rokhsar D.S."/>
        </authorList>
    </citation>
    <scope>NUCLEOTIDE SEQUENCE</scope>
</reference>
<evidence type="ECO:0000313" key="3">
    <source>
        <dbReference type="Proteomes" id="UP000015101"/>
    </source>
</evidence>
<reference evidence="3" key="1">
    <citation type="submission" date="2012-12" db="EMBL/GenBank/DDBJ databases">
        <authorList>
            <person name="Hellsten U."/>
            <person name="Grimwood J."/>
            <person name="Chapman J.A."/>
            <person name="Shapiro H."/>
            <person name="Aerts A."/>
            <person name="Otillar R.P."/>
            <person name="Terry A.Y."/>
            <person name="Boore J.L."/>
            <person name="Simakov O."/>
            <person name="Marletaz F."/>
            <person name="Cho S.-J."/>
            <person name="Edsinger-Gonzales E."/>
            <person name="Havlak P."/>
            <person name="Kuo D.-H."/>
            <person name="Larsson T."/>
            <person name="Lv J."/>
            <person name="Arendt D."/>
            <person name="Savage R."/>
            <person name="Osoegawa K."/>
            <person name="de Jong P."/>
            <person name="Lindberg D.R."/>
            <person name="Seaver E.C."/>
            <person name="Weisblat D.A."/>
            <person name="Putnam N.H."/>
            <person name="Grigoriev I.V."/>
            <person name="Rokhsar D.S."/>
        </authorList>
    </citation>
    <scope>NUCLEOTIDE SEQUENCE</scope>
</reference>
<protein>
    <submittedName>
        <fullName evidence="1 2">Uncharacterized protein</fullName>
    </submittedName>
</protein>
<dbReference type="GeneID" id="20203584"/>
<dbReference type="EMBL" id="KB096325">
    <property type="protein sequence ID" value="ESO05657.1"/>
    <property type="molecule type" value="Genomic_DNA"/>
</dbReference>
<dbReference type="KEGG" id="hro:HELRODRAFT_171315"/>
<dbReference type="EnsemblMetazoa" id="HelroT171315">
    <property type="protein sequence ID" value="HelroP171315"/>
    <property type="gene ID" value="HelroG171315"/>
</dbReference>
<organism evidence="2 3">
    <name type="scientific">Helobdella robusta</name>
    <name type="common">Californian leech</name>
    <dbReference type="NCBI Taxonomy" id="6412"/>
    <lineage>
        <taxon>Eukaryota</taxon>
        <taxon>Metazoa</taxon>
        <taxon>Spiralia</taxon>
        <taxon>Lophotrochozoa</taxon>
        <taxon>Annelida</taxon>
        <taxon>Clitellata</taxon>
        <taxon>Hirudinea</taxon>
        <taxon>Rhynchobdellida</taxon>
        <taxon>Glossiphoniidae</taxon>
        <taxon>Helobdella</taxon>
    </lineage>
</organism>
<keyword evidence="3" id="KW-1185">Reference proteome</keyword>